<dbReference type="SUPFAM" id="SSF49879">
    <property type="entry name" value="SMAD/FHA domain"/>
    <property type="match status" value="1"/>
</dbReference>
<proteinExistence type="predicted"/>
<dbReference type="Pfam" id="PF00498">
    <property type="entry name" value="FHA"/>
    <property type="match status" value="1"/>
</dbReference>
<evidence type="ECO:0000313" key="3">
    <source>
        <dbReference type="EMBL" id="OKL50543.1"/>
    </source>
</evidence>
<accession>A0A1Q5PSM9</accession>
<keyword evidence="4" id="KW-1185">Reference proteome</keyword>
<dbReference type="Pfam" id="PF12401">
    <property type="entry name" value="FhaA_N"/>
    <property type="match status" value="1"/>
</dbReference>
<dbReference type="EMBL" id="MPDM01000001">
    <property type="protein sequence ID" value="OKL50543.1"/>
    <property type="molecule type" value="Genomic_DNA"/>
</dbReference>
<dbReference type="RefSeq" id="WP_075360781.1">
    <property type="nucleotide sequence ID" value="NZ_MPDM01000001.1"/>
</dbReference>
<gene>
    <name evidence="3" type="ORF">BM477_00815</name>
</gene>
<dbReference type="STRING" id="156892.BM477_00815"/>
<comment type="caution">
    <text evidence="3">The sequence shown here is derived from an EMBL/GenBank/DDBJ whole genome shotgun (WGS) entry which is preliminary data.</text>
</comment>
<dbReference type="InterPro" id="IPR042287">
    <property type="entry name" value="FhaA_N_sf"/>
</dbReference>
<dbReference type="Gene3D" id="3.30.2320.60">
    <property type="entry name" value="FhaA, phosphopeptide-binding domain (DUF3662)"/>
    <property type="match status" value="1"/>
</dbReference>
<keyword evidence="1" id="KW-0597">Phosphoprotein</keyword>
<dbReference type="AlphaFoldDB" id="A0A1Q5PSM9"/>
<dbReference type="CDD" id="cd00060">
    <property type="entry name" value="FHA"/>
    <property type="match status" value="1"/>
</dbReference>
<dbReference type="InterPro" id="IPR000253">
    <property type="entry name" value="FHA_dom"/>
</dbReference>
<sequence>MGLFDKAERAVEKSVNSVFSKMSHAPLKSVDLAAELKRSMDEAMPVEGTPDVHYNFFTVALSPQDFESLTKDSSISQLSESLADELYFYAEEQQFYLLGDISVTVVSSESTGAGRIMVTPQIHHTATAPAFNYAATAAHPIIELDGRLYRLNQPVIVMGRGTQADIRLNDNGVSREHLELKNTDQGMIATDLNSTNGTFVEDQRVTLVRLVDENLVRIGNTTFTFFTGDEGGI</sequence>
<dbReference type="SMART" id="SM00240">
    <property type="entry name" value="FHA"/>
    <property type="match status" value="1"/>
</dbReference>
<evidence type="ECO:0000256" key="1">
    <source>
        <dbReference type="ARBA" id="ARBA00022553"/>
    </source>
</evidence>
<dbReference type="Gene3D" id="2.60.200.20">
    <property type="match status" value="1"/>
</dbReference>
<protein>
    <recommendedName>
        <fullName evidence="2">FHA domain-containing protein</fullName>
    </recommendedName>
</protein>
<name>A0A1Q5PSM9_9ACTO</name>
<dbReference type="OrthoDB" id="151099at2"/>
<reference evidence="4" key="1">
    <citation type="submission" date="2016-11" db="EMBL/GenBank/DDBJ databases">
        <title>Actinomyces gypaetusis sp. nov. isolated from Gypaetus barbatus in Qinghai Tibet Plateau China.</title>
        <authorList>
            <person name="Meng X."/>
        </authorList>
    </citation>
    <scope>NUCLEOTIDE SEQUENCE [LARGE SCALE GENOMIC DNA]</scope>
    <source>
        <strain evidence="4">DSM 15383</strain>
    </source>
</reference>
<evidence type="ECO:0000259" key="2">
    <source>
        <dbReference type="PROSITE" id="PS50006"/>
    </source>
</evidence>
<organism evidence="3 4">
    <name type="scientific">Boudabousia marimammalium</name>
    <dbReference type="NCBI Taxonomy" id="156892"/>
    <lineage>
        <taxon>Bacteria</taxon>
        <taxon>Bacillati</taxon>
        <taxon>Actinomycetota</taxon>
        <taxon>Actinomycetes</taxon>
        <taxon>Actinomycetales</taxon>
        <taxon>Actinomycetaceae</taxon>
        <taxon>Boudabousia</taxon>
    </lineage>
</organism>
<dbReference type="PROSITE" id="PS50006">
    <property type="entry name" value="FHA_DOMAIN"/>
    <property type="match status" value="1"/>
</dbReference>
<feature type="domain" description="FHA" evidence="2">
    <location>
        <begin position="156"/>
        <end position="205"/>
    </location>
</feature>
<evidence type="ECO:0000313" key="4">
    <source>
        <dbReference type="Proteomes" id="UP000186465"/>
    </source>
</evidence>
<dbReference type="Proteomes" id="UP000186465">
    <property type="component" value="Unassembled WGS sequence"/>
</dbReference>
<dbReference type="InterPro" id="IPR022128">
    <property type="entry name" value="FhaA_N"/>
</dbReference>
<dbReference type="InterPro" id="IPR008984">
    <property type="entry name" value="SMAD_FHA_dom_sf"/>
</dbReference>